<dbReference type="OrthoDB" id="10057496at2759"/>
<gene>
    <name evidence="5" type="ORF">M501DRAFT_1000492</name>
</gene>
<keyword evidence="2 3" id="KW-0040">ANK repeat</keyword>
<evidence type="ECO:0000313" key="6">
    <source>
        <dbReference type="Proteomes" id="UP000799429"/>
    </source>
</evidence>
<dbReference type="Pfam" id="PF13606">
    <property type="entry name" value="Ank_3"/>
    <property type="match status" value="1"/>
</dbReference>
<dbReference type="InterPro" id="IPR036770">
    <property type="entry name" value="Ankyrin_rpt-contain_sf"/>
</dbReference>
<keyword evidence="6" id="KW-1185">Reference proteome</keyword>
<evidence type="ECO:0000313" key="5">
    <source>
        <dbReference type="EMBL" id="KAF2841319.1"/>
    </source>
</evidence>
<proteinExistence type="predicted"/>
<evidence type="ECO:0000256" key="3">
    <source>
        <dbReference type="PROSITE-ProRule" id="PRU00023"/>
    </source>
</evidence>
<sequence length="220" mass="22988">MPLTEDEIDDLLYLARINDTTDLSSLLTSLSQTHSLPPQTILEAAQDPETGNGVLHYAAANGHIDILDFILSLYPSPSSSSSQPTSTSTSNPSSSITGTPRIPLLHPNDQGNTPLHYASLNGHLAFVKRLVALGADPAARNAAGHDPVYEAEMGGRDEVVGWLLAEGGASLEGGVGGEEGGAEIGEDIDVGVSEVDGEEKIVEGVRRELERAGVVEREGG</sequence>
<evidence type="ECO:0000256" key="2">
    <source>
        <dbReference type="ARBA" id="ARBA00023043"/>
    </source>
</evidence>
<protein>
    <submittedName>
        <fullName evidence="5">Ankyrin</fullName>
    </submittedName>
</protein>
<evidence type="ECO:0000256" key="4">
    <source>
        <dbReference type="SAM" id="MobiDB-lite"/>
    </source>
</evidence>
<evidence type="ECO:0000256" key="1">
    <source>
        <dbReference type="ARBA" id="ARBA00022737"/>
    </source>
</evidence>
<feature type="repeat" description="ANK" evidence="3">
    <location>
        <begin position="110"/>
        <end position="142"/>
    </location>
</feature>
<dbReference type="Proteomes" id="UP000799429">
    <property type="component" value="Unassembled WGS sequence"/>
</dbReference>
<dbReference type="SUPFAM" id="SSF48403">
    <property type="entry name" value="Ankyrin repeat"/>
    <property type="match status" value="1"/>
</dbReference>
<dbReference type="AlphaFoldDB" id="A0A9P4VV63"/>
<feature type="compositionally biased region" description="Low complexity" evidence="4">
    <location>
        <begin position="78"/>
        <end position="100"/>
    </location>
</feature>
<dbReference type="InterPro" id="IPR050776">
    <property type="entry name" value="Ank_Repeat/CDKN_Inhibitor"/>
</dbReference>
<organism evidence="5 6">
    <name type="scientific">Patellaria atrata CBS 101060</name>
    <dbReference type="NCBI Taxonomy" id="1346257"/>
    <lineage>
        <taxon>Eukaryota</taxon>
        <taxon>Fungi</taxon>
        <taxon>Dikarya</taxon>
        <taxon>Ascomycota</taxon>
        <taxon>Pezizomycotina</taxon>
        <taxon>Dothideomycetes</taxon>
        <taxon>Dothideomycetes incertae sedis</taxon>
        <taxon>Patellariales</taxon>
        <taxon>Patellariaceae</taxon>
        <taxon>Patellaria</taxon>
    </lineage>
</organism>
<name>A0A9P4VV63_9PEZI</name>
<accession>A0A9P4VV63</accession>
<dbReference type="Gene3D" id="1.25.40.20">
    <property type="entry name" value="Ankyrin repeat-containing domain"/>
    <property type="match status" value="1"/>
</dbReference>
<dbReference type="EMBL" id="MU006091">
    <property type="protein sequence ID" value="KAF2841319.1"/>
    <property type="molecule type" value="Genomic_DNA"/>
</dbReference>
<dbReference type="PANTHER" id="PTHR24201">
    <property type="entry name" value="ANK_REP_REGION DOMAIN-CONTAINING PROTEIN"/>
    <property type="match status" value="1"/>
</dbReference>
<keyword evidence="1" id="KW-0677">Repeat</keyword>
<comment type="caution">
    <text evidence="5">The sequence shown here is derived from an EMBL/GenBank/DDBJ whole genome shotgun (WGS) entry which is preliminary data.</text>
</comment>
<reference evidence="5" key="1">
    <citation type="journal article" date="2020" name="Stud. Mycol.">
        <title>101 Dothideomycetes genomes: a test case for predicting lifestyles and emergence of pathogens.</title>
        <authorList>
            <person name="Haridas S."/>
            <person name="Albert R."/>
            <person name="Binder M."/>
            <person name="Bloem J."/>
            <person name="Labutti K."/>
            <person name="Salamov A."/>
            <person name="Andreopoulos B."/>
            <person name="Baker S."/>
            <person name="Barry K."/>
            <person name="Bills G."/>
            <person name="Bluhm B."/>
            <person name="Cannon C."/>
            <person name="Castanera R."/>
            <person name="Culley D."/>
            <person name="Daum C."/>
            <person name="Ezra D."/>
            <person name="Gonzalez J."/>
            <person name="Henrissat B."/>
            <person name="Kuo A."/>
            <person name="Liang C."/>
            <person name="Lipzen A."/>
            <person name="Lutzoni F."/>
            <person name="Magnuson J."/>
            <person name="Mondo S."/>
            <person name="Nolan M."/>
            <person name="Ohm R."/>
            <person name="Pangilinan J."/>
            <person name="Park H.-J."/>
            <person name="Ramirez L."/>
            <person name="Alfaro M."/>
            <person name="Sun H."/>
            <person name="Tritt A."/>
            <person name="Yoshinaga Y."/>
            <person name="Zwiers L.-H."/>
            <person name="Turgeon B."/>
            <person name="Goodwin S."/>
            <person name="Spatafora J."/>
            <person name="Crous P."/>
            <person name="Grigoriev I."/>
        </authorList>
    </citation>
    <scope>NUCLEOTIDE SEQUENCE</scope>
    <source>
        <strain evidence="5">CBS 101060</strain>
    </source>
</reference>
<dbReference type="SMART" id="SM00248">
    <property type="entry name" value="ANK"/>
    <property type="match status" value="3"/>
</dbReference>
<dbReference type="Pfam" id="PF00023">
    <property type="entry name" value="Ank"/>
    <property type="match status" value="1"/>
</dbReference>
<dbReference type="PROSITE" id="PS50297">
    <property type="entry name" value="ANK_REP_REGION"/>
    <property type="match status" value="1"/>
</dbReference>
<dbReference type="InterPro" id="IPR002110">
    <property type="entry name" value="Ankyrin_rpt"/>
</dbReference>
<dbReference type="PROSITE" id="PS50088">
    <property type="entry name" value="ANK_REPEAT"/>
    <property type="match status" value="1"/>
</dbReference>
<feature type="region of interest" description="Disordered" evidence="4">
    <location>
        <begin position="78"/>
        <end position="108"/>
    </location>
</feature>